<dbReference type="RefSeq" id="WP_183377527.1">
    <property type="nucleotide sequence ID" value="NZ_BDDI01000011.1"/>
</dbReference>
<evidence type="ECO:0000256" key="1">
    <source>
        <dbReference type="ARBA" id="ARBA00004196"/>
    </source>
</evidence>
<dbReference type="InterPro" id="IPR051313">
    <property type="entry name" value="Bact_iron-sidero_bind"/>
</dbReference>
<sequence>MTHKAWRHKSARAGFKSGILLSVVLAASALTVACGSSDDADASGQDSLPAAPTEAGAFPVTIEHQFGETTITDAPQRVAAVGLADTDALLALDVIPVLVTPWGGATEAGVGEWAIDALGGTEPVVHDYTDGINMELIASTDPDLIVAINQSIDQPTYEQLSAIAPTIVRPAEFIDWGVPWQDATRMIGAAVGQPARSEEVITEIEDLFTQVRSSHPEIAGTTGAVMLLNEAGGYYTYTEEDGRGQFMHALGFELPAQLRELEQEGQFYVDISAENAPLLESDVLVVLANHNAAEVLRDDAAFQSTGVGRENRYVVVDSSTGVAMSMATVLSIPYALDRLVPEIIERVN</sequence>
<comment type="similarity">
    <text evidence="2">Belongs to the bacterial solute-binding protein 8 family.</text>
</comment>
<comment type="caution">
    <text evidence="7">The sequence shown here is derived from an EMBL/GenBank/DDBJ whole genome shotgun (WGS) entry which is preliminary data.</text>
</comment>
<dbReference type="GO" id="GO:0030288">
    <property type="term" value="C:outer membrane-bounded periplasmic space"/>
    <property type="evidence" value="ECO:0007669"/>
    <property type="project" value="TreeGrafter"/>
</dbReference>
<dbReference type="Pfam" id="PF01497">
    <property type="entry name" value="Peripla_BP_2"/>
    <property type="match status" value="1"/>
</dbReference>
<evidence type="ECO:0000256" key="5">
    <source>
        <dbReference type="SAM" id="SignalP"/>
    </source>
</evidence>
<evidence type="ECO:0000313" key="8">
    <source>
        <dbReference type="Proteomes" id="UP000567922"/>
    </source>
</evidence>
<reference evidence="7 8" key="1">
    <citation type="submission" date="2020-08" db="EMBL/GenBank/DDBJ databases">
        <title>Sequencing the genomes of 1000 actinobacteria strains.</title>
        <authorList>
            <person name="Klenk H.-P."/>
        </authorList>
    </citation>
    <scope>NUCLEOTIDE SEQUENCE [LARGE SCALE GENOMIC DNA]</scope>
    <source>
        <strain evidence="7 8">DSM 45258</strain>
    </source>
</reference>
<keyword evidence="8" id="KW-1185">Reference proteome</keyword>
<dbReference type="PROSITE" id="PS50983">
    <property type="entry name" value="FE_B12_PBP"/>
    <property type="match status" value="1"/>
</dbReference>
<name>A0A839RLH7_9ACTN</name>
<gene>
    <name evidence="7" type="ORF">FHU29_002014</name>
</gene>
<dbReference type="AlphaFoldDB" id="A0A839RLH7"/>
<dbReference type="CDD" id="cd01146">
    <property type="entry name" value="FhuD"/>
    <property type="match status" value="1"/>
</dbReference>
<evidence type="ECO:0000313" key="7">
    <source>
        <dbReference type="EMBL" id="MBB3037565.1"/>
    </source>
</evidence>
<feature type="domain" description="Fe/B12 periplasmic-binding" evidence="6">
    <location>
        <begin position="77"/>
        <end position="347"/>
    </location>
</feature>
<feature type="chain" id="PRO_5038908361" evidence="5">
    <location>
        <begin position="27"/>
        <end position="348"/>
    </location>
</feature>
<dbReference type="GO" id="GO:1901678">
    <property type="term" value="P:iron coordination entity transport"/>
    <property type="evidence" value="ECO:0007669"/>
    <property type="project" value="UniProtKB-ARBA"/>
</dbReference>
<proteinExistence type="inferred from homology"/>
<keyword evidence="4 5" id="KW-0732">Signal</keyword>
<protein>
    <submittedName>
        <fullName evidence="7">Iron complex transport system substrate-binding protein</fullName>
    </submittedName>
</protein>
<dbReference type="InterPro" id="IPR002491">
    <property type="entry name" value="ABC_transptr_periplasmic_BD"/>
</dbReference>
<accession>A0A839RLH7</accession>
<dbReference type="SUPFAM" id="SSF53807">
    <property type="entry name" value="Helical backbone' metal receptor"/>
    <property type="match status" value="1"/>
</dbReference>
<feature type="signal peptide" evidence="5">
    <location>
        <begin position="1"/>
        <end position="26"/>
    </location>
</feature>
<evidence type="ECO:0000256" key="2">
    <source>
        <dbReference type="ARBA" id="ARBA00008814"/>
    </source>
</evidence>
<dbReference type="PANTHER" id="PTHR30532:SF24">
    <property type="entry name" value="FERRIC ENTEROBACTIN-BINDING PERIPLASMIC PROTEIN FEPB"/>
    <property type="match status" value="1"/>
</dbReference>
<evidence type="ECO:0000259" key="6">
    <source>
        <dbReference type="PROSITE" id="PS50983"/>
    </source>
</evidence>
<evidence type="ECO:0000256" key="4">
    <source>
        <dbReference type="ARBA" id="ARBA00022729"/>
    </source>
</evidence>
<dbReference type="Gene3D" id="3.40.50.1980">
    <property type="entry name" value="Nitrogenase molybdenum iron protein domain"/>
    <property type="match status" value="2"/>
</dbReference>
<evidence type="ECO:0000256" key="3">
    <source>
        <dbReference type="ARBA" id="ARBA00022448"/>
    </source>
</evidence>
<dbReference type="EMBL" id="JACHWS010000002">
    <property type="protein sequence ID" value="MBB3037565.1"/>
    <property type="molecule type" value="Genomic_DNA"/>
</dbReference>
<comment type="subcellular location">
    <subcellularLocation>
        <location evidence="1">Cell envelope</location>
    </subcellularLocation>
</comment>
<dbReference type="PANTHER" id="PTHR30532">
    <property type="entry name" value="IRON III DICITRATE-BINDING PERIPLASMIC PROTEIN"/>
    <property type="match status" value="1"/>
</dbReference>
<keyword evidence="3" id="KW-0813">Transport</keyword>
<dbReference type="PROSITE" id="PS51257">
    <property type="entry name" value="PROKAR_LIPOPROTEIN"/>
    <property type="match status" value="1"/>
</dbReference>
<organism evidence="7 8">
    <name type="scientific">Hoyosella altamirensis</name>
    <dbReference type="NCBI Taxonomy" id="616997"/>
    <lineage>
        <taxon>Bacteria</taxon>
        <taxon>Bacillati</taxon>
        <taxon>Actinomycetota</taxon>
        <taxon>Actinomycetes</taxon>
        <taxon>Mycobacteriales</taxon>
        <taxon>Hoyosellaceae</taxon>
        <taxon>Hoyosella</taxon>
    </lineage>
</organism>
<dbReference type="Proteomes" id="UP000567922">
    <property type="component" value="Unassembled WGS sequence"/>
</dbReference>